<evidence type="ECO:0000256" key="6">
    <source>
        <dbReference type="ARBA" id="ARBA00022989"/>
    </source>
</evidence>
<accession>A0ABV7G207</accession>
<dbReference type="InterPro" id="IPR000522">
    <property type="entry name" value="ABC_transptr_permease_BtuC"/>
</dbReference>
<dbReference type="SUPFAM" id="SSF81345">
    <property type="entry name" value="ABC transporter involved in vitamin B12 uptake, BtuC"/>
    <property type="match status" value="1"/>
</dbReference>
<dbReference type="Pfam" id="PF01032">
    <property type="entry name" value="FecCD"/>
    <property type="match status" value="1"/>
</dbReference>
<dbReference type="PANTHER" id="PTHR30472">
    <property type="entry name" value="FERRIC ENTEROBACTIN TRANSPORT SYSTEM PERMEASE PROTEIN"/>
    <property type="match status" value="1"/>
</dbReference>
<evidence type="ECO:0000256" key="1">
    <source>
        <dbReference type="ARBA" id="ARBA00004651"/>
    </source>
</evidence>
<keyword evidence="4" id="KW-1003">Cell membrane</keyword>
<comment type="caution">
    <text evidence="9">The sequence shown here is derived from an EMBL/GenBank/DDBJ whole genome shotgun (WGS) entry which is preliminary data.</text>
</comment>
<evidence type="ECO:0000256" key="3">
    <source>
        <dbReference type="ARBA" id="ARBA00022448"/>
    </source>
</evidence>
<dbReference type="PANTHER" id="PTHR30472:SF19">
    <property type="entry name" value="PETROBACTIN IMPORT SYSTEM PERMEASE PROTEIN YCLO"/>
    <property type="match status" value="1"/>
</dbReference>
<feature type="transmembrane region" description="Helical" evidence="8">
    <location>
        <begin position="114"/>
        <end position="133"/>
    </location>
</feature>
<evidence type="ECO:0000256" key="8">
    <source>
        <dbReference type="SAM" id="Phobius"/>
    </source>
</evidence>
<evidence type="ECO:0000256" key="7">
    <source>
        <dbReference type="ARBA" id="ARBA00023136"/>
    </source>
</evidence>
<feature type="transmembrane region" description="Helical" evidence="8">
    <location>
        <begin position="306"/>
        <end position="325"/>
    </location>
</feature>
<proteinExistence type="inferred from homology"/>
<dbReference type="InterPro" id="IPR037294">
    <property type="entry name" value="ABC_BtuC-like"/>
</dbReference>
<keyword evidence="5 8" id="KW-0812">Transmembrane</keyword>
<reference evidence="10" key="1">
    <citation type="journal article" date="2019" name="Int. J. Syst. Evol. Microbiol.">
        <title>The Global Catalogue of Microorganisms (GCM) 10K type strain sequencing project: providing services to taxonomists for standard genome sequencing and annotation.</title>
        <authorList>
            <consortium name="The Broad Institute Genomics Platform"/>
            <consortium name="The Broad Institute Genome Sequencing Center for Infectious Disease"/>
            <person name="Wu L."/>
            <person name="Ma J."/>
        </authorList>
    </citation>
    <scope>NUCLEOTIDE SEQUENCE [LARGE SCALE GENOMIC DNA]</scope>
    <source>
        <strain evidence="10">KCTC 52094</strain>
    </source>
</reference>
<protein>
    <submittedName>
        <fullName evidence="9">Iron chelate uptake ABC transporter family permease subunit</fullName>
    </submittedName>
</protein>
<dbReference type="Gene3D" id="1.10.3470.10">
    <property type="entry name" value="ABC transporter involved in vitamin B12 uptake, BtuC"/>
    <property type="match status" value="1"/>
</dbReference>
<gene>
    <name evidence="9" type="ORF">ACFOD4_08315</name>
</gene>
<feature type="transmembrane region" description="Helical" evidence="8">
    <location>
        <begin position="140"/>
        <end position="161"/>
    </location>
</feature>
<keyword evidence="10" id="KW-1185">Reference proteome</keyword>
<feature type="transmembrane region" description="Helical" evidence="8">
    <location>
        <begin position="275"/>
        <end position="294"/>
    </location>
</feature>
<comment type="subcellular location">
    <subcellularLocation>
        <location evidence="1">Cell membrane</location>
        <topology evidence="1">Multi-pass membrane protein</topology>
    </subcellularLocation>
</comment>
<keyword evidence="6 8" id="KW-1133">Transmembrane helix</keyword>
<keyword evidence="7 8" id="KW-0472">Membrane</keyword>
<evidence type="ECO:0000256" key="4">
    <source>
        <dbReference type="ARBA" id="ARBA00022475"/>
    </source>
</evidence>
<feature type="transmembrane region" description="Helical" evidence="8">
    <location>
        <begin position="234"/>
        <end position="263"/>
    </location>
</feature>
<evidence type="ECO:0000313" key="9">
    <source>
        <dbReference type="EMBL" id="MFC3125062.1"/>
    </source>
</evidence>
<feature type="transmembrane region" description="Helical" evidence="8">
    <location>
        <begin position="188"/>
        <end position="207"/>
    </location>
</feature>
<feature type="transmembrane region" description="Helical" evidence="8">
    <location>
        <begin position="52"/>
        <end position="75"/>
    </location>
</feature>
<dbReference type="EMBL" id="JBHRTN010000008">
    <property type="protein sequence ID" value="MFC3125062.1"/>
    <property type="molecule type" value="Genomic_DNA"/>
</dbReference>
<dbReference type="Proteomes" id="UP001595593">
    <property type="component" value="Unassembled WGS sequence"/>
</dbReference>
<feature type="transmembrane region" description="Helical" evidence="8">
    <location>
        <begin position="87"/>
        <end position="108"/>
    </location>
</feature>
<sequence>MAKGSSHGASRPQGGRVLLLLGGLLALCLLLFMTLGAAGSWGFVLPFRGAKAAAMLLVAYAVGVSTVLFQTATGNRILTPGIMGFDWLYMLLQTVLVFFLGSGLVAGADRTGQFFGQVVLMVGFCLLLYRLLFADGRRSLHMLVLTGVVMGVLFRSLSSFLQRLIDPNEFAFLQDRLFASFNNPDRSLLLYAALLMLAVSLPALRYLREWDVLALGRDAAIGLGIDHRRAVARILAIVAVLVSVSAALVGPVTFFGLLVANLAYALMPVARHSRVLPAAVMIGAIALIGGQTLLERVFAFDTNLRVIIDFLGGIAFIVLLLRGSAR</sequence>
<comment type="similarity">
    <text evidence="2">Belongs to the binding-protein-dependent transport system permease family. FecCD subfamily.</text>
</comment>
<name>A0ABV7G207_9PROT</name>
<organism evidence="9 10">
    <name type="scientific">Teichococcus globiformis</name>
    <dbReference type="NCBI Taxonomy" id="2307229"/>
    <lineage>
        <taxon>Bacteria</taxon>
        <taxon>Pseudomonadati</taxon>
        <taxon>Pseudomonadota</taxon>
        <taxon>Alphaproteobacteria</taxon>
        <taxon>Acetobacterales</taxon>
        <taxon>Roseomonadaceae</taxon>
        <taxon>Roseomonas</taxon>
    </lineage>
</organism>
<evidence type="ECO:0000256" key="2">
    <source>
        <dbReference type="ARBA" id="ARBA00007935"/>
    </source>
</evidence>
<keyword evidence="3" id="KW-0813">Transport</keyword>
<evidence type="ECO:0000313" key="10">
    <source>
        <dbReference type="Proteomes" id="UP001595593"/>
    </source>
</evidence>
<dbReference type="RefSeq" id="WP_379595521.1">
    <property type="nucleotide sequence ID" value="NZ_JBHRTN010000008.1"/>
</dbReference>
<evidence type="ECO:0000256" key="5">
    <source>
        <dbReference type="ARBA" id="ARBA00022692"/>
    </source>
</evidence>